<evidence type="ECO:0000313" key="2">
    <source>
        <dbReference type="Proteomes" id="UP000562045"/>
    </source>
</evidence>
<sequence length="91" mass="9952">MPVCLAWLGDPAAAAEVVSSPGPWREVREAAPGLLLVETTETTSRVFHEIKWLLPDDCALLVAPLERRPKARGVAAGTVSWLRSRLPLPER</sequence>
<reference evidence="1 2" key="1">
    <citation type="submission" date="2020-07" db="EMBL/GenBank/DDBJ databases">
        <title>Sequencing the genomes of 1000 actinobacteria strains.</title>
        <authorList>
            <person name="Klenk H.-P."/>
        </authorList>
    </citation>
    <scope>NUCLEOTIDE SEQUENCE [LARGE SCALE GENOMIC DNA]</scope>
    <source>
        <strain evidence="1 2">DSM 15131</strain>
    </source>
</reference>
<name>A0A7Z0CMF3_9ACTN</name>
<dbReference type="RefSeq" id="WP_179650080.1">
    <property type="nucleotide sequence ID" value="NZ_JACBZM010000001.1"/>
</dbReference>
<comment type="caution">
    <text evidence="1">The sequence shown here is derived from an EMBL/GenBank/DDBJ whole genome shotgun (WGS) entry which is preliminary data.</text>
</comment>
<gene>
    <name evidence="1" type="ORF">BJ993_003339</name>
</gene>
<evidence type="ECO:0000313" key="1">
    <source>
        <dbReference type="EMBL" id="NYI46259.1"/>
    </source>
</evidence>
<dbReference type="EMBL" id="JACBZM010000001">
    <property type="protein sequence ID" value="NYI46259.1"/>
    <property type="molecule type" value="Genomic_DNA"/>
</dbReference>
<protein>
    <submittedName>
        <fullName evidence="1">Uncharacterized protein</fullName>
    </submittedName>
</protein>
<dbReference type="AlphaFoldDB" id="A0A7Z0CMF3"/>
<organism evidence="1 2">
    <name type="scientific">Nocardioides aromaticivorans</name>
    <dbReference type="NCBI Taxonomy" id="200618"/>
    <lineage>
        <taxon>Bacteria</taxon>
        <taxon>Bacillati</taxon>
        <taxon>Actinomycetota</taxon>
        <taxon>Actinomycetes</taxon>
        <taxon>Propionibacteriales</taxon>
        <taxon>Nocardioidaceae</taxon>
        <taxon>Nocardioides</taxon>
    </lineage>
</organism>
<dbReference type="Proteomes" id="UP000562045">
    <property type="component" value="Unassembled WGS sequence"/>
</dbReference>
<accession>A0A7Z0CMF3</accession>
<proteinExistence type="predicted"/>